<evidence type="ECO:0000313" key="3">
    <source>
        <dbReference type="EMBL" id="OAC98928.1"/>
    </source>
</evidence>
<dbReference type="InterPro" id="IPR008936">
    <property type="entry name" value="Rho_GTPase_activation_prot"/>
</dbReference>
<sequence>MHLFYDGGVDHFGTKTIVFSACHLPNPNDFDYDILLNIALFYIVAKLESYVEKDYAMIFFSSPAHHKPSWIWLLKAYRQLDHSFKKNLKALYVLHMSKSYQHVFNLANKIISPKFSDKVSYLATLDELDKIIDLAHVKIPHEVVEYELALPHSLFGYHHHYYHDQSQHAHHRNNGHHHHTHHHHHYQAHQKKEAPTGQFVFGRDLEALAKVEGVDISDQQSDVYIPTVVQKLIEHVRSNGLQQEGIFRKSPSNADLSKARNELDQNHSMFIEHLDVHTAASLLKMFLAGLPRPLISSEFVTMHSQNEDAADLGHKLRCHYKDKPHHFALLQYLVFFLAQVSEHADCNKMTIHNLAIVFSPSLIRSTVAFDDILTSPADAAVYLGQMKLHMAFIEFLIKEKDAIFSTR</sequence>
<dbReference type="OrthoDB" id="19923at2759"/>
<dbReference type="Pfam" id="PF13716">
    <property type="entry name" value="CRAL_TRIO_2"/>
    <property type="match status" value="1"/>
</dbReference>
<dbReference type="Pfam" id="PF00620">
    <property type="entry name" value="RhoGAP"/>
    <property type="match status" value="1"/>
</dbReference>
<dbReference type="PANTHER" id="PTHR45808:SF2">
    <property type="entry name" value="RHO GTPASE-ACTIVATING PROTEIN 68F"/>
    <property type="match status" value="1"/>
</dbReference>
<dbReference type="GO" id="GO:0005737">
    <property type="term" value="C:cytoplasm"/>
    <property type="evidence" value="ECO:0007669"/>
    <property type="project" value="TreeGrafter"/>
</dbReference>
<dbReference type="GO" id="GO:0005096">
    <property type="term" value="F:GTPase activator activity"/>
    <property type="evidence" value="ECO:0007669"/>
    <property type="project" value="TreeGrafter"/>
</dbReference>
<dbReference type="EMBL" id="AMYB01000009">
    <property type="protein sequence ID" value="OAC98928.1"/>
    <property type="molecule type" value="Genomic_DNA"/>
</dbReference>
<dbReference type="Proteomes" id="UP000077051">
    <property type="component" value="Unassembled WGS sequence"/>
</dbReference>
<dbReference type="InterPro" id="IPR001251">
    <property type="entry name" value="CRAL-TRIO_dom"/>
</dbReference>
<dbReference type="SUPFAM" id="SSF48350">
    <property type="entry name" value="GTPase activation domain, GAP"/>
    <property type="match status" value="1"/>
</dbReference>
<organism evidence="3 4">
    <name type="scientific">Mucor lusitanicus CBS 277.49</name>
    <dbReference type="NCBI Taxonomy" id="747725"/>
    <lineage>
        <taxon>Eukaryota</taxon>
        <taxon>Fungi</taxon>
        <taxon>Fungi incertae sedis</taxon>
        <taxon>Mucoromycota</taxon>
        <taxon>Mucoromycotina</taxon>
        <taxon>Mucoromycetes</taxon>
        <taxon>Mucorales</taxon>
        <taxon>Mucorineae</taxon>
        <taxon>Mucoraceae</taxon>
        <taxon>Mucor</taxon>
    </lineage>
</organism>
<gene>
    <name evidence="3" type="ORF">MUCCIDRAFT_85474</name>
</gene>
<feature type="domain" description="Rho-GAP" evidence="2">
    <location>
        <begin position="214"/>
        <end position="404"/>
    </location>
</feature>
<proteinExistence type="predicted"/>
<accession>A0A168HLH5</accession>
<dbReference type="SUPFAM" id="SSF52087">
    <property type="entry name" value="CRAL/TRIO domain"/>
    <property type="match status" value="1"/>
</dbReference>
<dbReference type="Gene3D" id="3.40.525.10">
    <property type="entry name" value="CRAL-TRIO lipid binding domain"/>
    <property type="match status" value="1"/>
</dbReference>
<evidence type="ECO:0000259" key="2">
    <source>
        <dbReference type="PROSITE" id="PS50238"/>
    </source>
</evidence>
<dbReference type="VEuPathDB" id="FungiDB:MUCCIDRAFT_85474"/>
<feature type="region of interest" description="Disordered" evidence="1">
    <location>
        <begin position="167"/>
        <end position="193"/>
    </location>
</feature>
<dbReference type="CDD" id="cd00159">
    <property type="entry name" value="RhoGAP"/>
    <property type="match status" value="1"/>
</dbReference>
<protein>
    <recommendedName>
        <fullName evidence="2">Rho-GAP domain-containing protein</fullName>
    </recommendedName>
</protein>
<dbReference type="GO" id="GO:0007264">
    <property type="term" value="P:small GTPase-mediated signal transduction"/>
    <property type="evidence" value="ECO:0007669"/>
    <property type="project" value="TreeGrafter"/>
</dbReference>
<dbReference type="Gene3D" id="1.10.555.10">
    <property type="entry name" value="Rho GTPase activation protein"/>
    <property type="match status" value="1"/>
</dbReference>
<dbReference type="InterPro" id="IPR036865">
    <property type="entry name" value="CRAL-TRIO_dom_sf"/>
</dbReference>
<dbReference type="InterPro" id="IPR000198">
    <property type="entry name" value="RhoGAP_dom"/>
</dbReference>
<dbReference type="PROSITE" id="PS50238">
    <property type="entry name" value="RHOGAP"/>
    <property type="match status" value="1"/>
</dbReference>
<reference evidence="3 4" key="1">
    <citation type="submission" date="2015-06" db="EMBL/GenBank/DDBJ databases">
        <title>Expansion of signal transduction pathways in fungi by whole-genome duplication.</title>
        <authorList>
            <consortium name="DOE Joint Genome Institute"/>
            <person name="Corrochano L.M."/>
            <person name="Kuo A."/>
            <person name="Marcet-Houben M."/>
            <person name="Polaino S."/>
            <person name="Salamov A."/>
            <person name="Villalobos J.M."/>
            <person name="Alvarez M.I."/>
            <person name="Avalos J."/>
            <person name="Benito E.P."/>
            <person name="Benoit I."/>
            <person name="Burger G."/>
            <person name="Camino L.P."/>
            <person name="Canovas D."/>
            <person name="Cerda-Olmedo E."/>
            <person name="Cheng J.-F."/>
            <person name="Dominguez A."/>
            <person name="Elias M."/>
            <person name="Eslava A.P."/>
            <person name="Glaser F."/>
            <person name="Grimwood J."/>
            <person name="Gutierrez G."/>
            <person name="Heitman J."/>
            <person name="Henrissat B."/>
            <person name="Iturriaga E.A."/>
            <person name="Lang B.F."/>
            <person name="Lavin J.L."/>
            <person name="Lee S."/>
            <person name="Li W."/>
            <person name="Lindquist E."/>
            <person name="Lopez-Garcia S."/>
            <person name="Luque E.M."/>
            <person name="Marcos A.T."/>
            <person name="Martin J."/>
            <person name="Mccluskey K."/>
            <person name="Medina H.R."/>
            <person name="Miralles-Duran A."/>
            <person name="Miyazaki A."/>
            <person name="Munoz-Torres E."/>
            <person name="Oguiza J.A."/>
            <person name="Ohm R."/>
            <person name="Olmedo M."/>
            <person name="Orejas M."/>
            <person name="Ortiz-Castellanos L."/>
            <person name="Pisabarro A.G."/>
            <person name="Rodriguez-Romero J."/>
            <person name="Ruiz-Herrera J."/>
            <person name="Ruiz-Vazquez R."/>
            <person name="Sanz C."/>
            <person name="Schackwitz W."/>
            <person name="Schmutz J."/>
            <person name="Shahriari M."/>
            <person name="Shelest E."/>
            <person name="Silva-Franco F."/>
            <person name="Soanes D."/>
            <person name="Syed K."/>
            <person name="Tagua V.G."/>
            <person name="Talbot N.J."/>
            <person name="Thon M."/>
            <person name="De Vries R.P."/>
            <person name="Wiebenga A."/>
            <person name="Yadav J.S."/>
            <person name="Braun E.L."/>
            <person name="Baker S."/>
            <person name="Garre V."/>
            <person name="Horwitz B."/>
            <person name="Torres-Martinez S."/>
            <person name="Idnurm A."/>
            <person name="Herrera-Estrella A."/>
            <person name="Gabaldon T."/>
            <person name="Grigoriev I.V."/>
        </authorList>
    </citation>
    <scope>NUCLEOTIDE SEQUENCE [LARGE SCALE GENOMIC DNA]</scope>
    <source>
        <strain evidence="3 4">CBS 277.49</strain>
    </source>
</reference>
<comment type="caution">
    <text evidence="3">The sequence shown here is derived from an EMBL/GenBank/DDBJ whole genome shotgun (WGS) entry which is preliminary data.</text>
</comment>
<evidence type="ECO:0000313" key="4">
    <source>
        <dbReference type="Proteomes" id="UP000077051"/>
    </source>
</evidence>
<keyword evidence="4" id="KW-1185">Reference proteome</keyword>
<evidence type="ECO:0000256" key="1">
    <source>
        <dbReference type="SAM" id="MobiDB-lite"/>
    </source>
</evidence>
<dbReference type="PANTHER" id="PTHR45808">
    <property type="entry name" value="RHO GTPASE-ACTIVATING PROTEIN 68F"/>
    <property type="match status" value="1"/>
</dbReference>
<dbReference type="CDD" id="cd00170">
    <property type="entry name" value="SEC14"/>
    <property type="match status" value="1"/>
</dbReference>
<name>A0A168HLH5_MUCCL</name>
<dbReference type="AlphaFoldDB" id="A0A168HLH5"/>
<feature type="compositionally biased region" description="Basic residues" evidence="1">
    <location>
        <begin position="168"/>
        <end position="189"/>
    </location>
</feature>
<dbReference type="STRING" id="747725.A0A168HLH5"/>
<dbReference type="SMART" id="SM00324">
    <property type="entry name" value="RhoGAP"/>
    <property type="match status" value="1"/>
</dbReference>